<reference evidence="1 2" key="1">
    <citation type="submission" date="2020-04" db="EMBL/GenBank/DDBJ databases">
        <authorList>
            <person name="Basu S."/>
            <person name="Maruthanayagam V."/>
            <person name="Chakraborty S."/>
            <person name="Pramanik A."/>
            <person name="Mukherjee J."/>
            <person name="Brink B."/>
        </authorList>
    </citation>
    <scope>NUCLEOTIDE SEQUENCE [LARGE SCALE GENOMIC DNA]</scope>
    <source>
        <strain evidence="1 2">AP17</strain>
    </source>
</reference>
<dbReference type="EMBL" id="CP051167">
    <property type="protein sequence ID" value="QIZ72290.1"/>
    <property type="molecule type" value="Genomic_DNA"/>
</dbReference>
<gene>
    <name evidence="1" type="ORF">HCG48_18330</name>
</gene>
<dbReference type="RefSeq" id="WP_168570439.1">
    <property type="nucleotide sequence ID" value="NZ_CP051167.1"/>
</dbReference>
<organism evidence="1 2">
    <name type="scientific">Oxynema aestuarii AP17</name>
    <dbReference type="NCBI Taxonomy" id="2064643"/>
    <lineage>
        <taxon>Bacteria</taxon>
        <taxon>Bacillati</taxon>
        <taxon>Cyanobacteriota</taxon>
        <taxon>Cyanophyceae</taxon>
        <taxon>Oscillatoriophycideae</taxon>
        <taxon>Oscillatoriales</taxon>
        <taxon>Oscillatoriaceae</taxon>
        <taxon>Oxynema</taxon>
        <taxon>Oxynema aestuarii</taxon>
    </lineage>
</organism>
<protein>
    <submittedName>
        <fullName evidence="1">Uncharacterized protein</fullName>
    </submittedName>
</protein>
<evidence type="ECO:0000313" key="1">
    <source>
        <dbReference type="EMBL" id="QIZ72290.1"/>
    </source>
</evidence>
<keyword evidence="2" id="KW-1185">Reference proteome</keyword>
<dbReference type="KEGG" id="oxy:HCG48_18330"/>
<accession>A0A6H1U298</accession>
<proteinExistence type="predicted"/>
<name>A0A6H1U298_9CYAN</name>
<dbReference type="AlphaFoldDB" id="A0A6H1U298"/>
<sequence length="81" mass="9206">MKSIELLRFITESVDSHLSLFKQDFTNTEMRGVGGNRDNLKGWGSMIREAIASREGAIEARIMIMNSLSIDFYQKLLVINP</sequence>
<dbReference type="Proteomes" id="UP000500857">
    <property type="component" value="Chromosome"/>
</dbReference>
<evidence type="ECO:0000313" key="2">
    <source>
        <dbReference type="Proteomes" id="UP000500857"/>
    </source>
</evidence>